<dbReference type="STRING" id="1122125.GCA_000423185_06883"/>
<dbReference type="InterPro" id="IPR005804">
    <property type="entry name" value="FA_desaturase_dom"/>
</dbReference>
<evidence type="ECO:0000256" key="1">
    <source>
        <dbReference type="SAM" id="MobiDB-lite"/>
    </source>
</evidence>
<dbReference type="AlphaFoldDB" id="A0A211ZTC2"/>
<keyword evidence="2" id="KW-0812">Transmembrane</keyword>
<feature type="region of interest" description="Disordered" evidence="1">
    <location>
        <begin position="1"/>
        <end position="20"/>
    </location>
</feature>
<evidence type="ECO:0000313" key="5">
    <source>
        <dbReference type="Proteomes" id="UP000196655"/>
    </source>
</evidence>
<keyword evidence="2" id="KW-0472">Membrane</keyword>
<evidence type="ECO:0000313" key="4">
    <source>
        <dbReference type="EMBL" id="OWJ68542.1"/>
    </source>
</evidence>
<keyword evidence="5" id="KW-1185">Reference proteome</keyword>
<gene>
    <name evidence="4" type="ORF">BWR60_03795</name>
</gene>
<accession>A0A211ZTC2</accession>
<dbReference type="GO" id="GO:0006629">
    <property type="term" value="P:lipid metabolic process"/>
    <property type="evidence" value="ECO:0007669"/>
    <property type="project" value="InterPro"/>
</dbReference>
<dbReference type="Proteomes" id="UP000196655">
    <property type="component" value="Unassembled WGS sequence"/>
</dbReference>
<keyword evidence="2" id="KW-1133">Transmembrane helix</keyword>
<feature type="compositionally biased region" description="Basic and acidic residues" evidence="1">
    <location>
        <begin position="11"/>
        <end position="20"/>
    </location>
</feature>
<evidence type="ECO:0000259" key="3">
    <source>
        <dbReference type="Pfam" id="PF00487"/>
    </source>
</evidence>
<sequence length="398" mass="44388">MSTLIAQIGETDAHQSELTTRRDPRAEMAVRLPAIIQPFLSWLTAKPAPAEAAVDRSPIHFVRQACLLVASGLLVGVMSIWVPVVAGAVMLFLSVTLTTSGLSVFQVVVFHHCAHGTVFRSWGHNRAVGRLISAIFLFKHFDHYRSEHMRHHSARKLLTEEDEYADFVLGMCRLEPELPKRELWRRVLANVVFSPGFHVRFLLRRIRAATRSHDRVHNAVAAAGLAVPLVASAVTGHALVVLIVWFLPLTLLLQWATIGRILCEHRFPEPALIAARNKEFVCMATAGVFPGAAPPPVAAWSPSGFCAWVSWWLNMLTIQLMVRVIVLVGDAPCHDFHHRRPATKLWTDYIHERQKDVDAGCPGFPMNYGETWGLFRAIDENLATLSATPKHAVPAWPH</sequence>
<dbReference type="OrthoDB" id="1550403at2"/>
<protein>
    <recommendedName>
        <fullName evidence="3">Fatty acid desaturase domain-containing protein</fullName>
    </recommendedName>
</protein>
<name>A0A211ZTC2_9PROT</name>
<organism evidence="4 5">
    <name type="scientific">Inquilinus limosus</name>
    <dbReference type="NCBI Taxonomy" id="171674"/>
    <lineage>
        <taxon>Bacteria</taxon>
        <taxon>Pseudomonadati</taxon>
        <taxon>Pseudomonadota</taxon>
        <taxon>Alphaproteobacteria</taxon>
        <taxon>Rhodospirillales</taxon>
        <taxon>Rhodospirillaceae</taxon>
        <taxon>Inquilinus</taxon>
    </lineage>
</organism>
<feature type="transmembrane region" description="Helical" evidence="2">
    <location>
        <begin position="65"/>
        <end position="93"/>
    </location>
</feature>
<feature type="domain" description="Fatty acid desaturase" evidence="3">
    <location>
        <begin position="90"/>
        <end position="314"/>
    </location>
</feature>
<evidence type="ECO:0000256" key="2">
    <source>
        <dbReference type="SAM" id="Phobius"/>
    </source>
</evidence>
<reference evidence="5" key="1">
    <citation type="submission" date="2017-05" db="EMBL/GenBank/DDBJ databases">
        <authorList>
            <person name="Macchi M."/>
            <person name="Festa S."/>
            <person name="Coppotelli B.M."/>
            <person name="Morelli I.S."/>
        </authorList>
    </citation>
    <scope>NUCLEOTIDE SEQUENCE [LARGE SCALE GENOMIC DNA]</scope>
    <source>
        <strain evidence="5">I</strain>
    </source>
</reference>
<dbReference type="EMBL" id="NHON01000004">
    <property type="protein sequence ID" value="OWJ68542.1"/>
    <property type="molecule type" value="Genomic_DNA"/>
</dbReference>
<proteinExistence type="predicted"/>
<dbReference type="RefSeq" id="WP_088149678.1">
    <property type="nucleotide sequence ID" value="NZ_NHON01000004.1"/>
</dbReference>
<comment type="caution">
    <text evidence="4">The sequence shown here is derived from an EMBL/GenBank/DDBJ whole genome shotgun (WGS) entry which is preliminary data.</text>
</comment>
<dbReference type="Pfam" id="PF00487">
    <property type="entry name" value="FA_desaturase"/>
    <property type="match status" value="1"/>
</dbReference>
<feature type="transmembrane region" description="Helical" evidence="2">
    <location>
        <begin position="224"/>
        <end position="247"/>
    </location>
</feature>